<sequence length="124" mass="13514">MSGYPHGLNDDTLRPGHDYKLRGNEIVPVGGIMNLRKLTLWHTIDWYASSVGTEHEREQRRVLDQAIDAALADTADAPPEPTEEMVEAALAVETDEGGPISQDIGFGMMRLMLEAALAAAQKEG</sequence>
<dbReference type="EMBL" id="LAZR01008645">
    <property type="protein sequence ID" value="KKM77410.1"/>
    <property type="molecule type" value="Genomic_DNA"/>
</dbReference>
<name>A0A0F9MKS8_9ZZZZ</name>
<protein>
    <submittedName>
        <fullName evidence="1">Uncharacterized protein</fullName>
    </submittedName>
</protein>
<organism evidence="1">
    <name type="scientific">marine sediment metagenome</name>
    <dbReference type="NCBI Taxonomy" id="412755"/>
    <lineage>
        <taxon>unclassified sequences</taxon>
        <taxon>metagenomes</taxon>
        <taxon>ecological metagenomes</taxon>
    </lineage>
</organism>
<gene>
    <name evidence="1" type="ORF">LCGC14_1370280</name>
</gene>
<evidence type="ECO:0000313" key="1">
    <source>
        <dbReference type="EMBL" id="KKM77410.1"/>
    </source>
</evidence>
<reference evidence="1" key="1">
    <citation type="journal article" date="2015" name="Nature">
        <title>Complex archaea that bridge the gap between prokaryotes and eukaryotes.</title>
        <authorList>
            <person name="Spang A."/>
            <person name="Saw J.H."/>
            <person name="Jorgensen S.L."/>
            <person name="Zaremba-Niedzwiedzka K."/>
            <person name="Martijn J."/>
            <person name="Lind A.E."/>
            <person name="van Eijk R."/>
            <person name="Schleper C."/>
            <person name="Guy L."/>
            <person name="Ettema T.J."/>
        </authorList>
    </citation>
    <scope>NUCLEOTIDE SEQUENCE</scope>
</reference>
<comment type="caution">
    <text evidence="1">The sequence shown here is derived from an EMBL/GenBank/DDBJ whole genome shotgun (WGS) entry which is preliminary data.</text>
</comment>
<dbReference type="AlphaFoldDB" id="A0A0F9MKS8"/>
<accession>A0A0F9MKS8</accession>
<proteinExistence type="predicted"/>